<feature type="transmembrane region" description="Helical" evidence="1">
    <location>
        <begin position="59"/>
        <end position="81"/>
    </location>
</feature>
<dbReference type="EMBL" id="AKKV01000022">
    <property type="protein sequence ID" value="EIT86193.1"/>
    <property type="molecule type" value="Genomic_DNA"/>
</dbReference>
<name>I8UH95_9BACL</name>
<organism evidence="2 3">
    <name type="scientific">Fictibacillus macauensis ZFHKF-1</name>
    <dbReference type="NCBI Taxonomy" id="1196324"/>
    <lineage>
        <taxon>Bacteria</taxon>
        <taxon>Bacillati</taxon>
        <taxon>Bacillota</taxon>
        <taxon>Bacilli</taxon>
        <taxon>Bacillales</taxon>
        <taxon>Fictibacillaceae</taxon>
        <taxon>Fictibacillus</taxon>
    </lineage>
</organism>
<feature type="transmembrane region" description="Helical" evidence="1">
    <location>
        <begin position="7"/>
        <end position="24"/>
    </location>
</feature>
<protein>
    <submittedName>
        <fullName evidence="2">Uncharacterized protein</fullName>
    </submittedName>
</protein>
<gene>
    <name evidence="2" type="ORF">A374_06326</name>
</gene>
<proteinExistence type="predicted"/>
<dbReference type="RefSeq" id="WP_007201362.1">
    <property type="nucleotide sequence ID" value="NZ_AKKV01000022.1"/>
</dbReference>
<dbReference type="Proteomes" id="UP000004080">
    <property type="component" value="Unassembled WGS sequence"/>
</dbReference>
<dbReference type="STRING" id="1196324.A374_06326"/>
<feature type="transmembrane region" description="Helical" evidence="1">
    <location>
        <begin position="36"/>
        <end position="52"/>
    </location>
</feature>
<comment type="caution">
    <text evidence="2">The sequence shown here is derived from an EMBL/GenBank/DDBJ whole genome shotgun (WGS) entry which is preliminary data.</text>
</comment>
<accession>I8UH95</accession>
<evidence type="ECO:0000313" key="2">
    <source>
        <dbReference type="EMBL" id="EIT86193.1"/>
    </source>
</evidence>
<keyword evidence="1" id="KW-0812">Transmembrane</keyword>
<keyword evidence="1" id="KW-1133">Transmembrane helix</keyword>
<dbReference type="AlphaFoldDB" id="I8UH95"/>
<sequence>MKRLAGLLSVLCSLAAVLFFYWIAIDADYIGDSSDFWFVFMLALAIIFLLLTEKGKWRLMATSVLLGMGALGVLYTAFLMISSKFGWM</sequence>
<keyword evidence="3" id="KW-1185">Reference proteome</keyword>
<reference evidence="2 3" key="1">
    <citation type="journal article" date="2012" name="J. Bacteriol.">
        <title>Genome of Bacillus macauensis ZFHKF-1, a Long-Chain-Forming Bacterium.</title>
        <authorList>
            <person name="Cai L."/>
            <person name="Zhang T."/>
        </authorList>
    </citation>
    <scope>NUCLEOTIDE SEQUENCE [LARGE SCALE GENOMIC DNA]</scope>
    <source>
        <strain evidence="2 3">ZFHKF-1</strain>
    </source>
</reference>
<keyword evidence="1" id="KW-0472">Membrane</keyword>
<dbReference type="PATRIC" id="fig|1196324.3.peg.1291"/>
<evidence type="ECO:0000256" key="1">
    <source>
        <dbReference type="SAM" id="Phobius"/>
    </source>
</evidence>
<evidence type="ECO:0000313" key="3">
    <source>
        <dbReference type="Proteomes" id="UP000004080"/>
    </source>
</evidence>